<keyword evidence="4" id="KW-1185">Reference proteome</keyword>
<organism evidence="3 4">
    <name type="scientific">Parablautia intestinalis</name>
    <dbReference type="NCBI Taxonomy" id="2320100"/>
    <lineage>
        <taxon>Bacteria</taxon>
        <taxon>Bacillati</taxon>
        <taxon>Bacillota</taxon>
        <taxon>Clostridia</taxon>
        <taxon>Lachnospirales</taxon>
        <taxon>Lachnospiraceae</taxon>
        <taxon>Parablautia</taxon>
    </lineage>
</organism>
<dbReference type="PIRSF" id="PIRSF004557">
    <property type="entry name" value="SecY"/>
    <property type="match status" value="1"/>
</dbReference>
<dbReference type="PANTHER" id="PTHR10906">
    <property type="entry name" value="SECY/SEC61-ALPHA FAMILY MEMBER"/>
    <property type="match status" value="1"/>
</dbReference>
<feature type="transmembrane region" description="Helical" evidence="2">
    <location>
        <begin position="103"/>
        <end position="121"/>
    </location>
</feature>
<dbReference type="AlphaFoldDB" id="A0A3A9A7J1"/>
<feature type="transmembrane region" description="Helical" evidence="2">
    <location>
        <begin position="335"/>
        <end position="355"/>
    </location>
</feature>
<feature type="transmembrane region" description="Helical" evidence="2">
    <location>
        <begin position="236"/>
        <end position="261"/>
    </location>
</feature>
<dbReference type="InterPro" id="IPR023201">
    <property type="entry name" value="SecY_dom_sf"/>
</dbReference>
<keyword evidence="2" id="KW-0812">Transmembrane</keyword>
<name>A0A3A9A7J1_9FIRM</name>
<gene>
    <name evidence="3" type="ORF">D7V94_21325</name>
</gene>
<comment type="similarity">
    <text evidence="1">Belongs to the SecY/SEC61-alpha family.</text>
</comment>
<feature type="transmembrane region" description="Helical" evidence="2">
    <location>
        <begin position="367"/>
        <end position="384"/>
    </location>
</feature>
<dbReference type="InterPro" id="IPR002208">
    <property type="entry name" value="SecY/SEC61-alpha"/>
</dbReference>
<evidence type="ECO:0000256" key="2">
    <source>
        <dbReference type="SAM" id="Phobius"/>
    </source>
</evidence>
<feature type="transmembrane region" description="Helical" evidence="2">
    <location>
        <begin position="9"/>
        <end position="28"/>
    </location>
</feature>
<dbReference type="OrthoDB" id="2055747at2"/>
<feature type="transmembrane region" description="Helical" evidence="2">
    <location>
        <begin position="133"/>
        <end position="153"/>
    </location>
</feature>
<proteinExistence type="inferred from homology"/>
<dbReference type="GO" id="GO:0015031">
    <property type="term" value="P:protein transport"/>
    <property type="evidence" value="ECO:0007669"/>
    <property type="project" value="InterPro"/>
</dbReference>
<comment type="caution">
    <text evidence="3">The sequence shown here is derived from an EMBL/GenBank/DDBJ whole genome shotgun (WGS) entry which is preliminary data.</text>
</comment>
<evidence type="ECO:0000313" key="3">
    <source>
        <dbReference type="EMBL" id="RKI87224.1"/>
    </source>
</evidence>
<dbReference type="Pfam" id="PF00344">
    <property type="entry name" value="SecY"/>
    <property type="match status" value="1"/>
</dbReference>
<dbReference type="Gene3D" id="1.10.3370.10">
    <property type="entry name" value="SecY subunit domain"/>
    <property type="match status" value="1"/>
</dbReference>
<feature type="transmembrane region" description="Helical" evidence="2">
    <location>
        <begin position="63"/>
        <end position="83"/>
    </location>
</feature>
<dbReference type="RefSeq" id="WP_120472283.1">
    <property type="nucleotide sequence ID" value="NZ_RAYQ01000044.1"/>
</dbReference>
<feature type="transmembrane region" description="Helical" evidence="2">
    <location>
        <begin position="281"/>
        <end position="302"/>
    </location>
</feature>
<accession>A0A3A9A7J1</accession>
<feature type="transmembrane region" description="Helical" evidence="2">
    <location>
        <begin position="188"/>
        <end position="205"/>
    </location>
</feature>
<dbReference type="SUPFAM" id="SSF103491">
    <property type="entry name" value="Preprotein translocase SecY subunit"/>
    <property type="match status" value="1"/>
</dbReference>
<dbReference type="GO" id="GO:0016020">
    <property type="term" value="C:membrane"/>
    <property type="evidence" value="ECO:0007669"/>
    <property type="project" value="InterPro"/>
</dbReference>
<keyword evidence="2" id="KW-1133">Transmembrane helix</keyword>
<reference evidence="3 4" key="1">
    <citation type="submission" date="2018-09" db="EMBL/GenBank/DDBJ databases">
        <title>Murine metabolic-syndrome-specific gut microbial biobank.</title>
        <authorList>
            <person name="Liu C."/>
        </authorList>
    </citation>
    <scope>NUCLEOTIDE SEQUENCE [LARGE SCALE GENOMIC DNA]</scope>
    <source>
        <strain evidence="3 4">0.1xD8-82</strain>
    </source>
</reference>
<dbReference type="PRINTS" id="PR00303">
    <property type="entry name" value="SECYTRNLCASE"/>
</dbReference>
<dbReference type="EMBL" id="RAYQ01000044">
    <property type="protein sequence ID" value="RKI87224.1"/>
    <property type="molecule type" value="Genomic_DNA"/>
</dbReference>
<sequence length="400" mass="45093">MQRLKGKKYFIEYKLAYTAIIILVYILGRNIPLHSVDVSAYKAASGNAEIMLMQAIGGDVNQYSLFALGLAPLMISSLLMLIVMSCWKIRTKVKMSPKKMKDIQLILILIISVFQALIRVQELRFDVIGKLLFTARITAAVEMVTGVMLVMWLTERNKKYGLGGQVVLIYINIIDGIMKTVMRYNTETLLPLCVSIVALFATLIMEGSELRIPMQRISIYNVYADKNYLAIKLNPVGVMPVMFSSAFFTLLKLIMSGLHWLFPESEAILRWQENLVLTNPVGIGTYIAILYFLTIGFAMKIISPGEIAEQLLKSGDSIMNLHAGRETRKYLTGKLCIISFFSATVMSVCLGIPMILQLTGDINGELVMFPVSVMMLTGLWYNLYQEFKTVKSYEAYRPFI</sequence>
<feature type="transmembrane region" description="Helical" evidence="2">
    <location>
        <begin position="160"/>
        <end position="182"/>
    </location>
</feature>
<protein>
    <submittedName>
        <fullName evidence="3">Preprotein translocase subunit SecY</fullName>
    </submittedName>
</protein>
<dbReference type="Proteomes" id="UP000280696">
    <property type="component" value="Unassembled WGS sequence"/>
</dbReference>
<evidence type="ECO:0000313" key="4">
    <source>
        <dbReference type="Proteomes" id="UP000280696"/>
    </source>
</evidence>
<evidence type="ECO:0000256" key="1">
    <source>
        <dbReference type="RuleBase" id="RU004349"/>
    </source>
</evidence>
<keyword evidence="2" id="KW-0472">Membrane</keyword>